<feature type="domain" description="CHASE" evidence="8">
    <location>
        <begin position="118"/>
        <end position="260"/>
    </location>
</feature>
<dbReference type="GO" id="GO:0016791">
    <property type="term" value="F:phosphatase activity"/>
    <property type="evidence" value="ECO:0007669"/>
    <property type="project" value="TreeGrafter"/>
</dbReference>
<dbReference type="SMART" id="SM00331">
    <property type="entry name" value="PP2C_SIG"/>
    <property type="match status" value="1"/>
</dbReference>
<dbReference type="Pfam" id="PF07228">
    <property type="entry name" value="SpoIIE"/>
    <property type="match status" value="1"/>
</dbReference>
<evidence type="ECO:0000313" key="9">
    <source>
        <dbReference type="EMBL" id="EDX76388.1"/>
    </source>
</evidence>
<dbReference type="InterPro" id="IPR006189">
    <property type="entry name" value="CHASE_dom"/>
</dbReference>
<evidence type="ECO:0000256" key="1">
    <source>
        <dbReference type="ARBA" id="ARBA00004370"/>
    </source>
</evidence>
<sequence length="621" mass="69362">MTNNPWFSIRSALNNRVFPYFAAFLTVVILLTVVRGFERAEYQRFSEQQRSDVLNQLSAARARLEAALNQRLFLTRGLLAYVSTINPDITQSEFERLSSVLVEDQEGIEFLALYKDNIVSHLYPLAGNEDAIGFNPMTIPEERDAIERAIQSRQTVFAGPLQLEPKKNWGFISRTPIFITPPDQPPQSGRYWGLVGIGFDRNTLFQEAGLLNLSSKLQYGIRGKDGLGETGDLVFGDTSIFQQNPVRLEVTLPNGSWQLAAIPDNGWASTAPISKWLWIGGGLSALLAGVLVYILVSEPVRLQKAVQRATIALRRSQDALQHANEELETRVEKRTAQLAQANQEITLLNSRLKAENLRLSAEVEVTRRLQQMMLPKQEELNQIAELDIAGFMEPATEVGGDYYDVLQNNGHVTIGIGDVTGHGLESGVLMIMVQTAVRTLLEGAKTDSKQFLSVLNRTIYHNIQRMKSEKNLTLSILDYHQDKLRLSGQHEEMIVVRSGGKIERVDTIDLGFPIGLVADIADFVADAEIQLNPGDVVVLYTDGIPEAENPQGVQYGIERLCQILSDNWRQSAQEIRQAVIEDVRRHIGTQKVYDDITLLVIKPKPSLLRDRSGVAPIQQDS</sequence>
<proteinExistence type="predicted"/>
<dbReference type="RefSeq" id="WP_006100120.1">
    <property type="nucleotide sequence ID" value="NZ_DS989846.1"/>
</dbReference>
<dbReference type="InterPro" id="IPR052016">
    <property type="entry name" value="Bact_Sigma-Reg"/>
</dbReference>
<dbReference type="PANTHER" id="PTHR43156:SF2">
    <property type="entry name" value="STAGE II SPORULATION PROTEIN E"/>
    <property type="match status" value="1"/>
</dbReference>
<dbReference type="PROSITE" id="PS50839">
    <property type="entry name" value="CHASE"/>
    <property type="match status" value="1"/>
</dbReference>
<dbReference type="PANTHER" id="PTHR43156">
    <property type="entry name" value="STAGE II SPORULATION PROTEIN E-RELATED"/>
    <property type="match status" value="1"/>
</dbReference>
<keyword evidence="2 7" id="KW-0812">Transmembrane</keyword>
<dbReference type="GO" id="GO:0007165">
    <property type="term" value="P:signal transduction"/>
    <property type="evidence" value="ECO:0007669"/>
    <property type="project" value="UniProtKB-ARBA"/>
</dbReference>
<evidence type="ECO:0000256" key="5">
    <source>
        <dbReference type="ARBA" id="ARBA00023136"/>
    </source>
</evidence>
<dbReference type="eggNOG" id="COG3452">
    <property type="taxonomic scope" value="Bacteria"/>
</dbReference>
<dbReference type="SUPFAM" id="SSF81606">
    <property type="entry name" value="PP2C-like"/>
    <property type="match status" value="1"/>
</dbReference>
<organism evidence="9 10">
    <name type="scientific">Coleofasciculus chthonoplastes PCC 7420</name>
    <dbReference type="NCBI Taxonomy" id="118168"/>
    <lineage>
        <taxon>Bacteria</taxon>
        <taxon>Bacillati</taxon>
        <taxon>Cyanobacteriota</taxon>
        <taxon>Cyanophyceae</taxon>
        <taxon>Coleofasciculales</taxon>
        <taxon>Coleofasciculaceae</taxon>
        <taxon>Coleofasciculus</taxon>
    </lineage>
</organism>
<feature type="coiled-coil region" evidence="6">
    <location>
        <begin position="306"/>
        <end position="358"/>
    </location>
</feature>
<dbReference type="OrthoDB" id="9802500at2"/>
<accession>B4VNB9</accession>
<dbReference type="GO" id="GO:0016020">
    <property type="term" value="C:membrane"/>
    <property type="evidence" value="ECO:0007669"/>
    <property type="project" value="UniProtKB-SubCell"/>
</dbReference>
<feature type="transmembrane region" description="Helical" evidence="7">
    <location>
        <begin position="20"/>
        <end position="37"/>
    </location>
</feature>
<dbReference type="InterPro" id="IPR036457">
    <property type="entry name" value="PPM-type-like_dom_sf"/>
</dbReference>
<protein>
    <submittedName>
        <fullName evidence="9">Stage II sporulation protein E</fullName>
    </submittedName>
</protein>
<dbReference type="Proteomes" id="UP000003835">
    <property type="component" value="Unassembled WGS sequence"/>
</dbReference>
<dbReference type="Gene3D" id="3.60.40.10">
    <property type="entry name" value="PPM-type phosphatase domain"/>
    <property type="match status" value="1"/>
</dbReference>
<dbReference type="SMART" id="SM01079">
    <property type="entry name" value="CHASE"/>
    <property type="match status" value="1"/>
</dbReference>
<dbReference type="Gene3D" id="3.30.450.350">
    <property type="entry name" value="CHASE domain"/>
    <property type="match status" value="1"/>
</dbReference>
<dbReference type="eggNOG" id="COG2208">
    <property type="taxonomic scope" value="Bacteria"/>
</dbReference>
<evidence type="ECO:0000256" key="6">
    <source>
        <dbReference type="SAM" id="Coils"/>
    </source>
</evidence>
<comment type="subcellular location">
    <subcellularLocation>
        <location evidence="1">Membrane</location>
    </subcellularLocation>
</comment>
<evidence type="ECO:0000256" key="7">
    <source>
        <dbReference type="SAM" id="Phobius"/>
    </source>
</evidence>
<evidence type="ECO:0000256" key="3">
    <source>
        <dbReference type="ARBA" id="ARBA00022801"/>
    </source>
</evidence>
<keyword evidence="4 7" id="KW-1133">Transmembrane helix</keyword>
<keyword evidence="10" id="KW-1185">Reference proteome</keyword>
<dbReference type="InterPro" id="IPR001932">
    <property type="entry name" value="PPM-type_phosphatase-like_dom"/>
</dbReference>
<keyword evidence="6" id="KW-0175">Coiled coil</keyword>
<dbReference type="EMBL" id="DS989846">
    <property type="protein sequence ID" value="EDX76388.1"/>
    <property type="molecule type" value="Genomic_DNA"/>
</dbReference>
<dbReference type="AlphaFoldDB" id="B4VNB9"/>
<evidence type="ECO:0000256" key="2">
    <source>
        <dbReference type="ARBA" id="ARBA00022692"/>
    </source>
</evidence>
<evidence type="ECO:0000256" key="4">
    <source>
        <dbReference type="ARBA" id="ARBA00022989"/>
    </source>
</evidence>
<keyword evidence="5 7" id="KW-0472">Membrane</keyword>
<name>B4VNB9_9CYAN</name>
<dbReference type="HOGENOM" id="CLU_439864_0_0_3"/>
<keyword evidence="3" id="KW-0378">Hydrolase</keyword>
<dbReference type="Pfam" id="PF03924">
    <property type="entry name" value="CHASE"/>
    <property type="match status" value="1"/>
</dbReference>
<dbReference type="InterPro" id="IPR042240">
    <property type="entry name" value="CHASE_sf"/>
</dbReference>
<reference evidence="9 10" key="1">
    <citation type="submission" date="2008-07" db="EMBL/GenBank/DDBJ databases">
        <authorList>
            <person name="Tandeau de Marsac N."/>
            <person name="Ferriera S."/>
            <person name="Johnson J."/>
            <person name="Kravitz S."/>
            <person name="Beeson K."/>
            <person name="Sutton G."/>
            <person name="Rogers Y.-H."/>
            <person name="Friedman R."/>
            <person name="Frazier M."/>
            <person name="Venter J.C."/>
        </authorList>
    </citation>
    <scope>NUCLEOTIDE SEQUENCE [LARGE SCALE GENOMIC DNA]</scope>
    <source>
        <strain evidence="9 10">PCC 7420</strain>
    </source>
</reference>
<evidence type="ECO:0000259" key="8">
    <source>
        <dbReference type="PROSITE" id="PS50839"/>
    </source>
</evidence>
<dbReference type="STRING" id="118168.MC7420_4644"/>
<evidence type="ECO:0000313" key="10">
    <source>
        <dbReference type="Proteomes" id="UP000003835"/>
    </source>
</evidence>
<gene>
    <name evidence="9" type="ORF">MC7420_4644</name>
</gene>